<keyword evidence="2 7" id="KW-0812">Transmembrane</keyword>
<evidence type="ECO:0000256" key="3">
    <source>
        <dbReference type="ARBA" id="ARBA00022844"/>
    </source>
</evidence>
<dbReference type="GO" id="GO:0055036">
    <property type="term" value="C:virion membrane"/>
    <property type="evidence" value="ECO:0007669"/>
    <property type="project" value="UniProtKB-SubCell"/>
</dbReference>
<name>A0A0E3XAE9_9POXV</name>
<protein>
    <submittedName>
        <fullName evidence="8">IMV membrane protein</fullName>
    </submittedName>
</protein>
<evidence type="ECO:0000256" key="5">
    <source>
        <dbReference type="ARBA" id="ARBA00022989"/>
    </source>
</evidence>
<dbReference type="EMBL" id="KM875472">
    <property type="protein sequence ID" value="AKC03459.1"/>
    <property type="molecule type" value="Genomic_DNA"/>
</dbReference>
<evidence type="ECO:0000256" key="1">
    <source>
        <dbReference type="ARBA" id="ARBA00004385"/>
    </source>
</evidence>
<organism evidence="8 9">
    <name type="scientific">Bovine papular stomatitis virus</name>
    <dbReference type="NCBI Taxonomy" id="129727"/>
    <lineage>
        <taxon>Viruses</taxon>
        <taxon>Varidnaviria</taxon>
        <taxon>Bamfordvirae</taxon>
        <taxon>Nucleocytoviricota</taxon>
        <taxon>Pokkesviricetes</taxon>
        <taxon>Chitovirales</taxon>
        <taxon>Poxviridae</taxon>
        <taxon>Chordopoxvirinae</taxon>
        <taxon>Parapoxvirus</taxon>
        <taxon>Parapoxvirus bovinestomatitis</taxon>
    </lineage>
</organism>
<dbReference type="Pfam" id="PF04713">
    <property type="entry name" value="Pox_I5"/>
    <property type="match status" value="1"/>
</dbReference>
<gene>
    <name evidence="8" type="ORF">BVTX09c1_033</name>
</gene>
<keyword evidence="6 7" id="KW-0472">Membrane</keyword>
<proteinExistence type="predicted"/>
<feature type="transmembrane region" description="Helical" evidence="7">
    <location>
        <begin position="48"/>
        <end position="67"/>
    </location>
</feature>
<reference evidence="8 9" key="1">
    <citation type="journal article" date="2015" name="Arch. Virol.">
        <title>Coinfection with multiple strains of bovine papular stomatitis virus.</title>
        <authorList>
            <person name="Huang T."/>
            <person name="Tulman E.R."/>
            <person name="Diel D.G."/>
            <person name="Khatiwada S."/>
            <person name="Sims W."/>
            <person name="Edwards J.F."/>
            <person name="Wen X."/>
            <person name="Kutish G.F."/>
            <person name="Rock D.L."/>
            <person name="Delhon G."/>
        </authorList>
    </citation>
    <scope>NUCLEOTIDE SEQUENCE [LARGE SCALE GENOMIC DNA]</scope>
    <source>
        <strain evidence="8">BV-TX09c1</strain>
    </source>
</reference>
<dbReference type="InterPro" id="IPR006803">
    <property type="entry name" value="Poxvirus_I5"/>
</dbReference>
<evidence type="ECO:0000256" key="2">
    <source>
        <dbReference type="ARBA" id="ARBA00022692"/>
    </source>
</evidence>
<keyword evidence="4" id="KW-0426">Late protein</keyword>
<keyword evidence="3" id="KW-0946">Virion</keyword>
<evidence type="ECO:0000313" key="8">
    <source>
        <dbReference type="EMBL" id="AKC03459.1"/>
    </source>
</evidence>
<comment type="subcellular location">
    <subcellularLocation>
        <location evidence="1">Virion membrane</location>
        <topology evidence="1">Multi-pass membrane protein</topology>
    </subcellularLocation>
</comment>
<evidence type="ECO:0000313" key="9">
    <source>
        <dbReference type="Proteomes" id="UP000163391"/>
    </source>
</evidence>
<evidence type="ECO:0000256" key="4">
    <source>
        <dbReference type="ARBA" id="ARBA00022921"/>
    </source>
</evidence>
<accession>A0A0E3XAE9</accession>
<evidence type="ECO:0000256" key="7">
    <source>
        <dbReference type="SAM" id="Phobius"/>
    </source>
</evidence>
<sequence>MDNRDLGTAVGATLLMLVIVVLGGATVLRRGAPSLGIRSRGALRVLTVMDFLAMLTTIPCTIILYFICMQQLWRASGKRTENIHVL</sequence>
<feature type="transmembrane region" description="Helical" evidence="7">
    <location>
        <begin position="6"/>
        <end position="28"/>
    </location>
</feature>
<evidence type="ECO:0000256" key="6">
    <source>
        <dbReference type="ARBA" id="ARBA00023136"/>
    </source>
</evidence>
<dbReference type="Proteomes" id="UP000163391">
    <property type="component" value="Segment"/>
</dbReference>
<keyword evidence="5 7" id="KW-1133">Transmembrane helix</keyword>